<evidence type="ECO:0000313" key="2">
    <source>
        <dbReference type="EMBL" id="KAF0919468.1"/>
    </source>
</evidence>
<feature type="compositionally biased region" description="Low complexity" evidence="1">
    <location>
        <begin position="9"/>
        <end position="25"/>
    </location>
</feature>
<protein>
    <recommendedName>
        <fullName evidence="4">CCHC-type domain-containing protein</fullName>
    </recommendedName>
</protein>
<dbReference type="EMBL" id="SPHZ02000005">
    <property type="protein sequence ID" value="KAF0919468.1"/>
    <property type="molecule type" value="Genomic_DNA"/>
</dbReference>
<dbReference type="AlphaFoldDB" id="A0A6G1E3V7"/>
<gene>
    <name evidence="2" type="ORF">E2562_029593</name>
</gene>
<name>A0A6G1E3V7_9ORYZ</name>
<proteinExistence type="predicted"/>
<evidence type="ECO:0000256" key="1">
    <source>
        <dbReference type="SAM" id="MobiDB-lite"/>
    </source>
</evidence>
<accession>A0A6G1E3V7</accession>
<feature type="compositionally biased region" description="Basic and acidic residues" evidence="1">
    <location>
        <begin position="33"/>
        <end position="44"/>
    </location>
</feature>
<reference evidence="2 3" key="1">
    <citation type="submission" date="2019-11" db="EMBL/GenBank/DDBJ databases">
        <title>Whole genome sequence of Oryza granulata.</title>
        <authorList>
            <person name="Li W."/>
        </authorList>
    </citation>
    <scope>NUCLEOTIDE SEQUENCE [LARGE SCALE GENOMIC DNA]</scope>
    <source>
        <strain evidence="3">cv. Menghai</strain>
        <tissue evidence="2">Leaf</tissue>
    </source>
</reference>
<feature type="compositionally biased region" description="Polar residues" evidence="1">
    <location>
        <begin position="75"/>
        <end position="88"/>
    </location>
</feature>
<feature type="region of interest" description="Disordered" evidence="1">
    <location>
        <begin position="1"/>
        <end position="93"/>
    </location>
</feature>
<sequence>MASPPAIPATPATPAMEEEAGAPATNVGGVEKPTTEEIDVREPDIFENEEEYVGVNDEHIYVPPPPQPAWSAQPDENTPQSQSSQPTATGDGAPEAQIKVLPAEHNCASTKLQESKMTTQGWCVDRLNDWLKKNPQKGANDAKKKLEEDFEIKLKYSKAWFGMKLALKQIHGRVEPMTDRSQWPVVDLGFKVHPPRQKRGPRRPRVKRIRGCLEANRRRVRCKRCKAFGHFEKTCKLAEPAKEGDLNSNTTPRKRLH</sequence>
<dbReference type="Proteomes" id="UP000479710">
    <property type="component" value="Unassembled WGS sequence"/>
</dbReference>
<comment type="caution">
    <text evidence="2">The sequence shown here is derived from an EMBL/GenBank/DDBJ whole genome shotgun (WGS) entry which is preliminary data.</text>
</comment>
<dbReference type="OrthoDB" id="695946at2759"/>
<evidence type="ECO:0008006" key="4">
    <source>
        <dbReference type="Google" id="ProtNLM"/>
    </source>
</evidence>
<organism evidence="2 3">
    <name type="scientific">Oryza meyeriana var. granulata</name>
    <dbReference type="NCBI Taxonomy" id="110450"/>
    <lineage>
        <taxon>Eukaryota</taxon>
        <taxon>Viridiplantae</taxon>
        <taxon>Streptophyta</taxon>
        <taxon>Embryophyta</taxon>
        <taxon>Tracheophyta</taxon>
        <taxon>Spermatophyta</taxon>
        <taxon>Magnoliopsida</taxon>
        <taxon>Liliopsida</taxon>
        <taxon>Poales</taxon>
        <taxon>Poaceae</taxon>
        <taxon>BOP clade</taxon>
        <taxon>Oryzoideae</taxon>
        <taxon>Oryzeae</taxon>
        <taxon>Oryzinae</taxon>
        <taxon>Oryza</taxon>
        <taxon>Oryza meyeriana</taxon>
    </lineage>
</organism>
<evidence type="ECO:0000313" key="3">
    <source>
        <dbReference type="Proteomes" id="UP000479710"/>
    </source>
</evidence>
<keyword evidence="3" id="KW-1185">Reference proteome</keyword>